<dbReference type="InterPro" id="IPR007267">
    <property type="entry name" value="GtrA_DPMS_TM"/>
</dbReference>
<evidence type="ECO:0000256" key="5">
    <source>
        <dbReference type="ARBA" id="ARBA00023136"/>
    </source>
</evidence>
<keyword evidence="3 6" id="KW-0812">Transmembrane</keyword>
<comment type="similarity">
    <text evidence="2">Belongs to the GtrA family.</text>
</comment>
<feature type="transmembrane region" description="Helical" evidence="6">
    <location>
        <begin position="62"/>
        <end position="80"/>
    </location>
</feature>
<accession>A0ABX1N6Z9</accession>
<evidence type="ECO:0000256" key="3">
    <source>
        <dbReference type="ARBA" id="ARBA00022692"/>
    </source>
</evidence>
<evidence type="ECO:0000259" key="7">
    <source>
        <dbReference type="Pfam" id="PF04138"/>
    </source>
</evidence>
<evidence type="ECO:0000256" key="2">
    <source>
        <dbReference type="ARBA" id="ARBA00009399"/>
    </source>
</evidence>
<evidence type="ECO:0000256" key="4">
    <source>
        <dbReference type="ARBA" id="ARBA00022989"/>
    </source>
</evidence>
<proteinExistence type="inferred from homology"/>
<organism evidence="8 9">
    <name type="scientific">Aromatoleum buckelii</name>
    <dbReference type="NCBI Taxonomy" id="200254"/>
    <lineage>
        <taxon>Bacteria</taxon>
        <taxon>Pseudomonadati</taxon>
        <taxon>Pseudomonadota</taxon>
        <taxon>Betaproteobacteria</taxon>
        <taxon>Rhodocyclales</taxon>
        <taxon>Rhodocyclaceae</taxon>
        <taxon>Aromatoleum</taxon>
    </lineage>
</organism>
<evidence type="ECO:0000256" key="6">
    <source>
        <dbReference type="SAM" id="Phobius"/>
    </source>
</evidence>
<gene>
    <name evidence="8" type="ORF">GO608_17275</name>
</gene>
<protein>
    <submittedName>
        <fullName evidence="8">GtrA family protein</fullName>
    </submittedName>
</protein>
<feature type="transmembrane region" description="Helical" evidence="6">
    <location>
        <begin position="86"/>
        <end position="110"/>
    </location>
</feature>
<dbReference type="Proteomes" id="UP000601990">
    <property type="component" value="Unassembled WGS sequence"/>
</dbReference>
<sequence length="119" mass="12781">MVGAVGTLAHYSLLLALVEVAGAEPVVGSVAGFVLGALVNYAMNRSLVFRSQRAHVEALPRFFTVAGIGLLWNALLMYALTDLLTLHYLLAQVVTTGLLLGWHYVGNALWTFGAHSSQR</sequence>
<evidence type="ECO:0000313" key="8">
    <source>
        <dbReference type="EMBL" id="NMF95066.1"/>
    </source>
</evidence>
<feature type="domain" description="GtrA/DPMS transmembrane" evidence="7">
    <location>
        <begin position="1"/>
        <end position="112"/>
    </location>
</feature>
<keyword evidence="5 6" id="KW-0472">Membrane</keyword>
<evidence type="ECO:0000256" key="1">
    <source>
        <dbReference type="ARBA" id="ARBA00004141"/>
    </source>
</evidence>
<dbReference type="InterPro" id="IPR051401">
    <property type="entry name" value="GtrA_CellWall_Glycosyl"/>
</dbReference>
<evidence type="ECO:0000313" key="9">
    <source>
        <dbReference type="Proteomes" id="UP000601990"/>
    </source>
</evidence>
<dbReference type="EMBL" id="WTVH01000045">
    <property type="protein sequence ID" value="NMF95066.1"/>
    <property type="molecule type" value="Genomic_DNA"/>
</dbReference>
<dbReference type="PANTHER" id="PTHR38459">
    <property type="entry name" value="PROPHAGE BACTOPRENOL-LINKED GLUCOSE TRANSLOCASE HOMOLOG"/>
    <property type="match status" value="1"/>
</dbReference>
<feature type="transmembrane region" description="Helical" evidence="6">
    <location>
        <begin position="20"/>
        <end position="41"/>
    </location>
</feature>
<dbReference type="PANTHER" id="PTHR38459:SF1">
    <property type="entry name" value="PROPHAGE BACTOPRENOL-LINKED GLUCOSE TRANSLOCASE HOMOLOG"/>
    <property type="match status" value="1"/>
</dbReference>
<dbReference type="Pfam" id="PF04138">
    <property type="entry name" value="GtrA_DPMS_TM"/>
    <property type="match status" value="1"/>
</dbReference>
<keyword evidence="9" id="KW-1185">Reference proteome</keyword>
<reference evidence="8" key="1">
    <citation type="submission" date="2019-12" db="EMBL/GenBank/DDBJ databases">
        <title>Comparative genomics gives insights into the taxonomy of the Azoarcus-Aromatoleum group and reveals separate origins of nif in the plant-associated Azoarcus and non-plant-associated Aromatoleum sub-groups.</title>
        <authorList>
            <person name="Lafos M."/>
            <person name="Maluk M."/>
            <person name="Batista M."/>
            <person name="Junghare M."/>
            <person name="Carmona M."/>
            <person name="Faoro H."/>
            <person name="Cruz L.M."/>
            <person name="Battistoni F."/>
            <person name="De Souza E."/>
            <person name="Pedrosa F."/>
            <person name="Chen W.-M."/>
            <person name="Poole P.S."/>
            <person name="Dixon R.A."/>
            <person name="James E.K."/>
        </authorList>
    </citation>
    <scope>NUCLEOTIDE SEQUENCE</scope>
    <source>
        <strain evidence="8">U120</strain>
    </source>
</reference>
<name>A0ABX1N6Z9_9RHOO</name>
<keyword evidence="4 6" id="KW-1133">Transmembrane helix</keyword>
<comment type="subcellular location">
    <subcellularLocation>
        <location evidence="1">Membrane</location>
        <topology evidence="1">Multi-pass membrane protein</topology>
    </subcellularLocation>
</comment>
<comment type="caution">
    <text evidence="8">The sequence shown here is derived from an EMBL/GenBank/DDBJ whole genome shotgun (WGS) entry which is preliminary data.</text>
</comment>